<keyword evidence="1" id="KW-0812">Transmembrane</keyword>
<comment type="caution">
    <text evidence="2">The sequence shown here is derived from an EMBL/GenBank/DDBJ whole genome shotgun (WGS) entry which is preliminary data.</text>
</comment>
<feature type="transmembrane region" description="Helical" evidence="1">
    <location>
        <begin position="12"/>
        <end position="37"/>
    </location>
</feature>
<dbReference type="InterPro" id="IPR025450">
    <property type="entry name" value="YndJ-like"/>
</dbReference>
<feature type="transmembrane region" description="Helical" evidence="1">
    <location>
        <begin position="57"/>
        <end position="76"/>
    </location>
</feature>
<organism evidence="2 3">
    <name type="scientific">Caldalkalibacillus horti</name>
    <dbReference type="NCBI Taxonomy" id="77523"/>
    <lineage>
        <taxon>Bacteria</taxon>
        <taxon>Bacillati</taxon>
        <taxon>Bacillota</taxon>
        <taxon>Bacilli</taxon>
        <taxon>Bacillales</taxon>
        <taxon>Bacillaceae</taxon>
        <taxon>Caldalkalibacillus</taxon>
    </lineage>
</organism>
<reference evidence="2 3" key="1">
    <citation type="submission" date="2023-07" db="EMBL/GenBank/DDBJ databases">
        <title>Genomic Encyclopedia of Type Strains, Phase IV (KMG-IV): sequencing the most valuable type-strain genomes for metagenomic binning, comparative biology and taxonomic classification.</title>
        <authorList>
            <person name="Goeker M."/>
        </authorList>
    </citation>
    <scope>NUCLEOTIDE SEQUENCE [LARGE SCALE GENOMIC DNA]</scope>
    <source>
        <strain evidence="2 3">DSM 12751</strain>
    </source>
</reference>
<protein>
    <recommendedName>
        <fullName evidence="4">YndJ family transporter</fullName>
    </recommendedName>
</protein>
<feature type="transmembrane region" description="Helical" evidence="1">
    <location>
        <begin position="243"/>
        <end position="264"/>
    </location>
</feature>
<dbReference type="RefSeq" id="WP_307396384.1">
    <property type="nucleotide sequence ID" value="NZ_BAAADK010000001.1"/>
</dbReference>
<dbReference type="Proteomes" id="UP001235840">
    <property type="component" value="Unassembled WGS sequence"/>
</dbReference>
<sequence length="586" mass="66737">MKGWGYYCFALSYWLLLIIIFPIALIDSLLVFSYLIVVPLALEVTKTEHSQGNQARVLYVVRRIAPYAAVIGSWAFFIDVVWISIISSIIWLFFTGLVAYCGAIRLAERGVFSFSEESSIDIGYLYLFMGGAWSAIYHLGINVMDFGSTIISLTAIHFHYSAFVVPIFVGLLGRLLTIQEKRQRKYAWLVVFAVLGPLGVAVGITYSVVLEFIFVLLFVLALWWYVWLVLTVKVLRGHGWATLLIRSSAATLVLTMLFALIYAWGRLQHIMTISIPDMTLIHGVGNAFGFVLLGLIGWGLIAPPSRKSFYEIPFSRIRGNELLGKRLLQENKYIDPYRNNLKGIVDEMSTYNRSDGSLHFDNIHPLIRRFYEDTLSFTVKSTTEWGKGFRAFSKLYSRLSKKLGQLHILPHKADPLVVDSVLVPIQDNMDGRNQVRAWVRTNKSSGDTIFVALYSSYKEINQKETYMNVALPLPFSQMTGILRLDPLEVEDEKGKEVDGTRNKSLGLVLSSLPRQPFRGDEGIYLSLGWMILRLPLHEQFIVRAVEQSGTLYATHQMWLFGYPFLRIKYDIKLIEDKEKRKGEGDE</sequence>
<feature type="transmembrane region" description="Helical" evidence="1">
    <location>
        <begin position="124"/>
        <end position="144"/>
    </location>
</feature>
<dbReference type="EMBL" id="JAUSTY010000016">
    <property type="protein sequence ID" value="MDQ0167459.1"/>
    <property type="molecule type" value="Genomic_DNA"/>
</dbReference>
<keyword evidence="1" id="KW-0472">Membrane</keyword>
<evidence type="ECO:0008006" key="4">
    <source>
        <dbReference type="Google" id="ProtNLM"/>
    </source>
</evidence>
<feature type="transmembrane region" description="Helical" evidence="1">
    <location>
        <begin position="284"/>
        <end position="302"/>
    </location>
</feature>
<keyword evidence="1" id="KW-1133">Transmembrane helix</keyword>
<gene>
    <name evidence="2" type="ORF">J2S11_003384</name>
</gene>
<keyword evidence="3" id="KW-1185">Reference proteome</keyword>
<feature type="transmembrane region" description="Helical" evidence="1">
    <location>
        <begin position="212"/>
        <end position="231"/>
    </location>
</feature>
<feature type="transmembrane region" description="Helical" evidence="1">
    <location>
        <begin position="82"/>
        <end position="103"/>
    </location>
</feature>
<proteinExistence type="predicted"/>
<feature type="transmembrane region" description="Helical" evidence="1">
    <location>
        <begin position="150"/>
        <end position="174"/>
    </location>
</feature>
<evidence type="ECO:0000313" key="3">
    <source>
        <dbReference type="Proteomes" id="UP001235840"/>
    </source>
</evidence>
<evidence type="ECO:0000256" key="1">
    <source>
        <dbReference type="SAM" id="Phobius"/>
    </source>
</evidence>
<name>A0ABT9W2I7_9BACI</name>
<evidence type="ECO:0000313" key="2">
    <source>
        <dbReference type="EMBL" id="MDQ0167459.1"/>
    </source>
</evidence>
<feature type="transmembrane region" description="Helical" evidence="1">
    <location>
        <begin position="186"/>
        <end position="206"/>
    </location>
</feature>
<accession>A0ABT9W2I7</accession>
<dbReference type="Pfam" id="PF14158">
    <property type="entry name" value="YndJ"/>
    <property type="match status" value="1"/>
</dbReference>